<name>A0ABS1V828_9PROT</name>
<dbReference type="Proteomes" id="UP000606490">
    <property type="component" value="Unassembled WGS sequence"/>
</dbReference>
<proteinExistence type="predicted"/>
<evidence type="ECO:0000313" key="2">
    <source>
        <dbReference type="Proteomes" id="UP000606490"/>
    </source>
</evidence>
<evidence type="ECO:0008006" key="3">
    <source>
        <dbReference type="Google" id="ProtNLM"/>
    </source>
</evidence>
<keyword evidence="2" id="KW-1185">Reference proteome</keyword>
<accession>A0ABS1V828</accession>
<protein>
    <recommendedName>
        <fullName evidence="3">Tetratricopeptide repeat-containing protein</fullName>
    </recommendedName>
</protein>
<dbReference type="RefSeq" id="WP_202827556.1">
    <property type="nucleotide sequence ID" value="NZ_JAEUXJ010000010.1"/>
</dbReference>
<organism evidence="1 2">
    <name type="scientific">Belnapia mucosa</name>
    <dbReference type="NCBI Taxonomy" id="2804532"/>
    <lineage>
        <taxon>Bacteria</taxon>
        <taxon>Pseudomonadati</taxon>
        <taxon>Pseudomonadota</taxon>
        <taxon>Alphaproteobacteria</taxon>
        <taxon>Acetobacterales</taxon>
        <taxon>Roseomonadaceae</taxon>
        <taxon>Belnapia</taxon>
    </lineage>
</organism>
<reference evidence="1 2" key="1">
    <citation type="submission" date="2021-01" db="EMBL/GenBank/DDBJ databases">
        <title>Belnapia mucosa sp. nov. and Belnapia arida sp. nov., isolated from the Tabernas Desert (Almeria, Spain).</title>
        <authorList>
            <person name="Molina-Menor E."/>
            <person name="Vidal-Verdu A."/>
            <person name="Calonge A."/>
            <person name="Satari L."/>
            <person name="Pereto Magraner J."/>
            <person name="Porcar Miralles M."/>
        </authorList>
    </citation>
    <scope>NUCLEOTIDE SEQUENCE [LARGE SCALE GENOMIC DNA]</scope>
    <source>
        <strain evidence="1 2">T6</strain>
    </source>
</reference>
<evidence type="ECO:0000313" key="1">
    <source>
        <dbReference type="EMBL" id="MBL6457817.1"/>
    </source>
</evidence>
<dbReference type="EMBL" id="JAEUXJ010000010">
    <property type="protein sequence ID" value="MBL6457817.1"/>
    <property type="molecule type" value="Genomic_DNA"/>
</dbReference>
<comment type="caution">
    <text evidence="1">The sequence shown here is derived from an EMBL/GenBank/DDBJ whole genome shotgun (WGS) entry which is preliminary data.</text>
</comment>
<sequence>MARVSGMAADLWAQFGGCAPQDWDARLALLDRLLESESGQGLRDALFHAAETWRRLGDWTRSRAMLDRLAAGLEAAPAPPFDFLRYLMFPAETAGRIALAEQALRLAEARPEAALPPAFHGELGIARQRLDRALAIRAEVSGLAVPCIPVGMECLPYNLLMRWGFAELAVEGPYTAAIAPERGVSQAIADRFARFGDPTAYGSIRSPSGGDTPHLPAYGMLLGHETGPAYAGDGFARLAALYAARAERLLAAAAGLRALFVMERYPPTDLARIEARLAEAFPQLDFRIAVIGYTEAPAPDSARLRVLKVRKPGADYVWHTPEAYNTAPGLAYERPMAEMVRAAVLELAQAT</sequence>
<gene>
    <name evidence="1" type="ORF">JMJ55_20980</name>
</gene>